<dbReference type="EMBL" id="KB203382">
    <property type="protein sequence ID" value="ESO84814.1"/>
    <property type="molecule type" value="Genomic_DNA"/>
</dbReference>
<reference evidence="3 4" key="1">
    <citation type="journal article" date="2013" name="Nature">
        <title>Insights into bilaterian evolution from three spiralian genomes.</title>
        <authorList>
            <person name="Simakov O."/>
            <person name="Marletaz F."/>
            <person name="Cho S.J."/>
            <person name="Edsinger-Gonzales E."/>
            <person name="Havlak P."/>
            <person name="Hellsten U."/>
            <person name="Kuo D.H."/>
            <person name="Larsson T."/>
            <person name="Lv J."/>
            <person name="Arendt D."/>
            <person name="Savage R."/>
            <person name="Osoegawa K."/>
            <person name="de Jong P."/>
            <person name="Grimwood J."/>
            <person name="Chapman J.A."/>
            <person name="Shapiro H."/>
            <person name="Aerts A."/>
            <person name="Otillar R.P."/>
            <person name="Terry A.Y."/>
            <person name="Boore J.L."/>
            <person name="Grigoriev I.V."/>
            <person name="Lindberg D.R."/>
            <person name="Seaver E.C."/>
            <person name="Weisblat D.A."/>
            <person name="Putnam N.H."/>
            <person name="Rokhsar D.S."/>
        </authorList>
    </citation>
    <scope>NUCLEOTIDE SEQUENCE [LARGE SCALE GENOMIC DNA]</scope>
</reference>
<feature type="compositionally biased region" description="Acidic residues" evidence="2">
    <location>
        <begin position="82"/>
        <end position="91"/>
    </location>
</feature>
<protein>
    <recommendedName>
        <fullName evidence="5">cGMP-dependent protein kinase interacting domain-containing protein</fullName>
    </recommendedName>
</protein>
<dbReference type="HOGENOM" id="CLU_877962_0_0_1"/>
<dbReference type="CTD" id="20240831"/>
<dbReference type="Proteomes" id="UP000030746">
    <property type="component" value="Unassembled WGS sequence"/>
</dbReference>
<dbReference type="KEGG" id="lgi:LOTGIDRAFT_168301"/>
<keyword evidence="4" id="KW-1185">Reference proteome</keyword>
<dbReference type="AlphaFoldDB" id="V4B802"/>
<feature type="coiled-coil region" evidence="1">
    <location>
        <begin position="247"/>
        <end position="309"/>
    </location>
</feature>
<dbReference type="GeneID" id="20240831"/>
<feature type="compositionally biased region" description="Basic and acidic residues" evidence="2">
    <location>
        <begin position="27"/>
        <end position="36"/>
    </location>
</feature>
<feature type="compositionally biased region" description="Polar residues" evidence="2">
    <location>
        <begin position="134"/>
        <end position="166"/>
    </location>
</feature>
<name>V4B802_LOTGI</name>
<proteinExistence type="predicted"/>
<evidence type="ECO:0000313" key="4">
    <source>
        <dbReference type="Proteomes" id="UP000030746"/>
    </source>
</evidence>
<dbReference type="OMA" id="DDYEINC"/>
<sequence length="317" mass="35686">MSLVELYVQNTGVQSTGDSLDDDDDTDNKATLETKKNTTFNEATTVEGGLRHHSEPHKHSHHHTSHVHSSFTTRRNKSPSDLEADLEDNQDYDSTVSQSETNLTLIGQSESCDIPVSQSVVNSNTSGVLKYTSKYSESRTSATVTPSSNVVDPETKTTSSNSTTAEILSRYRDTDLQNQKEAESQQKKEIDGPRTYSTYSQLRENRGDSPYGSYLSRLRDRDSTSPVHQRINYHITPRPFINKSQDTANLEKLLDKEKEENKKLKELLSDKDKRIAELEKEVSLLNRELDELDDENIKLQEQNSALIKAMSTLSTAV</sequence>
<accession>V4B802</accession>
<evidence type="ECO:0000313" key="3">
    <source>
        <dbReference type="EMBL" id="ESO84814.1"/>
    </source>
</evidence>
<feature type="region of interest" description="Disordered" evidence="2">
    <location>
        <begin position="134"/>
        <end position="226"/>
    </location>
</feature>
<organism evidence="3 4">
    <name type="scientific">Lottia gigantea</name>
    <name type="common">Giant owl limpet</name>
    <dbReference type="NCBI Taxonomy" id="225164"/>
    <lineage>
        <taxon>Eukaryota</taxon>
        <taxon>Metazoa</taxon>
        <taxon>Spiralia</taxon>
        <taxon>Lophotrochozoa</taxon>
        <taxon>Mollusca</taxon>
        <taxon>Gastropoda</taxon>
        <taxon>Patellogastropoda</taxon>
        <taxon>Lottioidea</taxon>
        <taxon>Lottiidae</taxon>
        <taxon>Lottia</taxon>
    </lineage>
</organism>
<evidence type="ECO:0000256" key="1">
    <source>
        <dbReference type="SAM" id="Coils"/>
    </source>
</evidence>
<feature type="compositionally biased region" description="Basic and acidic residues" evidence="2">
    <location>
        <begin position="169"/>
        <end position="192"/>
    </location>
</feature>
<feature type="compositionally biased region" description="Basic residues" evidence="2">
    <location>
        <begin position="54"/>
        <end position="66"/>
    </location>
</feature>
<evidence type="ECO:0008006" key="5">
    <source>
        <dbReference type="Google" id="ProtNLM"/>
    </source>
</evidence>
<evidence type="ECO:0000256" key="2">
    <source>
        <dbReference type="SAM" id="MobiDB-lite"/>
    </source>
</evidence>
<keyword evidence="1" id="KW-0175">Coiled coil</keyword>
<feature type="region of interest" description="Disordered" evidence="2">
    <location>
        <begin position="9"/>
        <end position="97"/>
    </location>
</feature>
<dbReference type="OrthoDB" id="6286739at2759"/>
<gene>
    <name evidence="3" type="ORF">LOTGIDRAFT_168301</name>
</gene>
<dbReference type="RefSeq" id="XP_009064436.1">
    <property type="nucleotide sequence ID" value="XM_009066188.1"/>
</dbReference>